<protein>
    <recommendedName>
        <fullName evidence="1">Protein phosphatase</fullName>
        <ecNumber evidence="1">3.1.3.16</ecNumber>
    </recommendedName>
</protein>
<evidence type="ECO:0000313" key="4">
    <source>
        <dbReference type="Proteomes" id="UP000030754"/>
    </source>
</evidence>
<evidence type="ECO:0000313" key="3">
    <source>
        <dbReference type="EMBL" id="CDJ64035.1"/>
    </source>
</evidence>
<organism evidence="3 4">
    <name type="scientific">Eimeria necatrix</name>
    <dbReference type="NCBI Taxonomy" id="51315"/>
    <lineage>
        <taxon>Eukaryota</taxon>
        <taxon>Sar</taxon>
        <taxon>Alveolata</taxon>
        <taxon>Apicomplexa</taxon>
        <taxon>Conoidasida</taxon>
        <taxon>Coccidia</taxon>
        <taxon>Eucoccidiorida</taxon>
        <taxon>Eimeriorina</taxon>
        <taxon>Eimeriidae</taxon>
        <taxon>Eimeria</taxon>
    </lineage>
</organism>
<accession>U6MQY6</accession>
<comment type="catalytic activity">
    <reaction evidence="1">
        <text>O-phospho-L-seryl-[protein] + H2O = L-seryl-[protein] + phosphate</text>
        <dbReference type="Rhea" id="RHEA:20629"/>
        <dbReference type="Rhea" id="RHEA-COMP:9863"/>
        <dbReference type="Rhea" id="RHEA-COMP:11604"/>
        <dbReference type="ChEBI" id="CHEBI:15377"/>
        <dbReference type="ChEBI" id="CHEBI:29999"/>
        <dbReference type="ChEBI" id="CHEBI:43474"/>
        <dbReference type="ChEBI" id="CHEBI:83421"/>
        <dbReference type="EC" id="3.1.3.16"/>
    </reaction>
</comment>
<keyword evidence="4" id="KW-1185">Reference proteome</keyword>
<name>U6MQY6_9EIME</name>
<feature type="region of interest" description="Disordered" evidence="2">
    <location>
        <begin position="152"/>
        <end position="267"/>
    </location>
</feature>
<evidence type="ECO:0000256" key="1">
    <source>
        <dbReference type="RuleBase" id="RU366020"/>
    </source>
</evidence>
<dbReference type="PANTHER" id="PTHR12320">
    <property type="entry name" value="PROTEIN PHOSPHATASE 2C"/>
    <property type="match status" value="1"/>
</dbReference>
<dbReference type="OrthoDB" id="10266364at2759"/>
<keyword evidence="1" id="KW-0378">Hydrolase</keyword>
<sequence length="343" mass="34638">MPDCDCSQQALLQRTAQAARVGSAAVQPGDIVLLGSDGLFDNLFDDDLLDTFNQLCWNNAPPGKPPACHPAVLVDALLERAVKAGEAPPGVSCPVVTPFSKAAFDEVGRRLVGGKPDDITAVVAYIVPTVEGSTVDSAAVLGRGSSAVAAVCGGPPSGAPQGPPGSPGPSGPPGPPGSPGPQGPPGSPGPQGPPEDPGPPGAPGGAPQRQGTLSRECSGYGALDEQTPSQGPRPGAPLQQQTQTVGRGPPAISSRASFPPRALGGPSPAIRAAVHSLPQSLKPGDFSVFERLRERAHQRLQRAAAARAAAARAAQREREAPGRSWGSWPSALASAFRGLFAAR</sequence>
<dbReference type="Proteomes" id="UP000030754">
    <property type="component" value="Unassembled WGS sequence"/>
</dbReference>
<dbReference type="InterPro" id="IPR039123">
    <property type="entry name" value="PPTC7"/>
</dbReference>
<proteinExistence type="inferred from homology"/>
<dbReference type="EC" id="3.1.3.16" evidence="1"/>
<dbReference type="PANTHER" id="PTHR12320:SF1">
    <property type="entry name" value="PROTEIN PHOSPHATASE PTC7 HOMOLOG"/>
    <property type="match status" value="1"/>
</dbReference>
<keyword evidence="1" id="KW-0479">Metal-binding</keyword>
<dbReference type="VEuPathDB" id="ToxoDB:ENH_00058580"/>
<dbReference type="GeneID" id="25475999"/>
<dbReference type="Gene3D" id="3.60.40.10">
    <property type="entry name" value="PPM-type phosphatase domain"/>
    <property type="match status" value="1"/>
</dbReference>
<dbReference type="InterPro" id="IPR036457">
    <property type="entry name" value="PPM-type-like_dom_sf"/>
</dbReference>
<reference evidence="3" key="2">
    <citation type="submission" date="2013-10" db="EMBL/GenBank/DDBJ databases">
        <authorList>
            <person name="Aslett M."/>
        </authorList>
    </citation>
    <scope>NUCLEOTIDE SEQUENCE [LARGE SCALE GENOMIC DNA]</scope>
    <source>
        <strain evidence="3">Houghton</strain>
    </source>
</reference>
<comment type="similarity">
    <text evidence="1">Belongs to the PP2C family.</text>
</comment>
<feature type="compositionally biased region" description="Pro residues" evidence="2">
    <location>
        <begin position="157"/>
        <end position="202"/>
    </location>
</feature>
<keyword evidence="1" id="KW-0460">Magnesium</keyword>
<comment type="cofactor">
    <cofactor evidence="1">
        <name>Mg(2+)</name>
        <dbReference type="ChEBI" id="CHEBI:18420"/>
    </cofactor>
</comment>
<gene>
    <name evidence="3" type="ORF">ENH_00058580</name>
</gene>
<dbReference type="EMBL" id="HG722896">
    <property type="protein sequence ID" value="CDJ64035.1"/>
    <property type="molecule type" value="Genomic_DNA"/>
</dbReference>
<dbReference type="GO" id="GO:0004722">
    <property type="term" value="F:protein serine/threonine phosphatase activity"/>
    <property type="evidence" value="ECO:0007669"/>
    <property type="project" value="UniProtKB-EC"/>
</dbReference>
<reference evidence="3" key="1">
    <citation type="submission" date="2013-10" db="EMBL/GenBank/DDBJ databases">
        <title>Genomic analysis of the causative agents of coccidiosis in chickens.</title>
        <authorList>
            <person name="Reid A.J."/>
            <person name="Blake D."/>
            <person name="Billington K."/>
            <person name="Browne H."/>
            <person name="Dunn M."/>
            <person name="Hung S."/>
            <person name="Kawahara F."/>
            <person name="Miranda-Saavedra D."/>
            <person name="Mourier T."/>
            <person name="Nagra H."/>
            <person name="Otto T.D."/>
            <person name="Rawlings N."/>
            <person name="Sanchez A."/>
            <person name="Sanders M."/>
            <person name="Subramaniam C."/>
            <person name="Tay Y."/>
            <person name="Dear P."/>
            <person name="Doerig C."/>
            <person name="Gruber A."/>
            <person name="Parkinson J."/>
            <person name="Shirley M."/>
            <person name="Wan K.L."/>
            <person name="Berriman M."/>
            <person name="Tomley F."/>
            <person name="Pain A."/>
        </authorList>
    </citation>
    <scope>NUCLEOTIDE SEQUENCE [LARGE SCALE GENOMIC DNA]</scope>
    <source>
        <strain evidence="3">Houghton</strain>
    </source>
</reference>
<evidence type="ECO:0000256" key="2">
    <source>
        <dbReference type="SAM" id="MobiDB-lite"/>
    </source>
</evidence>
<dbReference type="AlphaFoldDB" id="U6MQY6"/>
<keyword evidence="1" id="KW-0464">Manganese</keyword>
<dbReference type="SUPFAM" id="SSF81606">
    <property type="entry name" value="PP2C-like"/>
    <property type="match status" value="1"/>
</dbReference>
<dbReference type="RefSeq" id="XP_013432502.1">
    <property type="nucleotide sequence ID" value="XM_013577048.1"/>
</dbReference>
<keyword evidence="1" id="KW-0904">Protein phosphatase</keyword>
<comment type="catalytic activity">
    <reaction evidence="1">
        <text>O-phospho-L-threonyl-[protein] + H2O = L-threonyl-[protein] + phosphate</text>
        <dbReference type="Rhea" id="RHEA:47004"/>
        <dbReference type="Rhea" id="RHEA-COMP:11060"/>
        <dbReference type="Rhea" id="RHEA-COMP:11605"/>
        <dbReference type="ChEBI" id="CHEBI:15377"/>
        <dbReference type="ChEBI" id="CHEBI:30013"/>
        <dbReference type="ChEBI" id="CHEBI:43474"/>
        <dbReference type="ChEBI" id="CHEBI:61977"/>
        <dbReference type="EC" id="3.1.3.16"/>
    </reaction>
</comment>
<dbReference type="GO" id="GO:0046872">
    <property type="term" value="F:metal ion binding"/>
    <property type="evidence" value="ECO:0007669"/>
    <property type="project" value="UniProtKB-UniRule"/>
</dbReference>
<comment type="cofactor">
    <cofactor evidence="1">
        <name>Mn(2+)</name>
        <dbReference type="ChEBI" id="CHEBI:29035"/>
    </cofactor>
</comment>